<dbReference type="SUPFAM" id="SSF50156">
    <property type="entry name" value="PDZ domain-like"/>
    <property type="match status" value="1"/>
</dbReference>
<keyword evidence="2" id="KW-0378">Hydrolase</keyword>
<dbReference type="STRING" id="875328.JDM601_0605"/>
<dbReference type="SUPFAM" id="SSF50494">
    <property type="entry name" value="Trypsin-like serine proteases"/>
    <property type="match status" value="1"/>
</dbReference>
<dbReference type="PANTHER" id="PTHR43343:SF3">
    <property type="entry name" value="PROTEASE DO-LIKE 8, CHLOROPLASTIC"/>
    <property type="match status" value="1"/>
</dbReference>
<evidence type="ECO:0000256" key="1">
    <source>
        <dbReference type="ARBA" id="ARBA00022670"/>
    </source>
</evidence>
<proteinExistence type="predicted"/>
<dbReference type="KEGG" id="mjd:JDM601_0605"/>
<sequence length="303" mass="32456">MSNHGHRLLRQLSDEIADLAQRVVRSTATVTGQTRELSEASGSAWLYDHEHLVTNNHVVGDLVDPIRVRFAGAPETQALVVGSDPLTDLAVLRVDRQNLEPLRLSAEPPQLGELCLAVGSPLGEFPESISFGIVSGLKRSIPTADGRSVYDVIQTDCAINPGNSGGPLVNVDGHVIGVNTMGIADADNINFAISADVVSDIVGELLAHGTIERATLGVGVALRQVAGLPSGEGLLVTAVRHNVAGPLERGDVLLRLGDRPLRNQHDLLRALRRDVANRKVELLVWRGGEELSLECLPRSRRKP</sequence>
<dbReference type="GO" id="GO:0004252">
    <property type="term" value="F:serine-type endopeptidase activity"/>
    <property type="evidence" value="ECO:0007669"/>
    <property type="project" value="InterPro"/>
</dbReference>
<reference evidence="3 4" key="1">
    <citation type="journal article" date="2011" name="J. Bacteriol.">
        <title>Complete genome sequence of a novel clinical isolate, the nontuberculous Mycobacterium strain JDM601.</title>
        <authorList>
            <person name="Zhang Z.Y."/>
            <person name="Sun Z.Q."/>
            <person name="Wang Z.L."/>
            <person name="Wen Z.L."/>
            <person name="Sun Q.W."/>
            <person name="Zhu Z.Q."/>
            <person name="Song Y.Z."/>
            <person name="Zhao J.W."/>
            <person name="Wang H.H."/>
            <person name="Zhang S.L."/>
            <person name="Guo X.K."/>
        </authorList>
    </citation>
    <scope>NUCLEOTIDE SEQUENCE [LARGE SCALE GENOMIC DNA]</scope>
    <source>
        <strain evidence="3 4">JDM601</strain>
    </source>
</reference>
<dbReference type="Pfam" id="PF13365">
    <property type="entry name" value="Trypsin_2"/>
    <property type="match status" value="1"/>
</dbReference>
<dbReference type="Proteomes" id="UP000009224">
    <property type="component" value="Chromosome"/>
</dbReference>
<dbReference type="Gene3D" id="2.30.42.10">
    <property type="match status" value="1"/>
</dbReference>
<dbReference type="InterPro" id="IPR001940">
    <property type="entry name" value="Peptidase_S1C"/>
</dbReference>
<keyword evidence="1 3" id="KW-0645">Protease</keyword>
<dbReference type="PRINTS" id="PR00834">
    <property type="entry name" value="PROTEASES2C"/>
</dbReference>
<evidence type="ECO:0000256" key="2">
    <source>
        <dbReference type="ARBA" id="ARBA00022801"/>
    </source>
</evidence>
<dbReference type="Gene3D" id="2.40.10.120">
    <property type="match status" value="1"/>
</dbReference>
<dbReference type="InterPro" id="IPR051201">
    <property type="entry name" value="Chloro_Bact_Ser_Proteases"/>
</dbReference>
<dbReference type="AlphaFoldDB" id="F5Z2J3"/>
<name>F5Z2J3_MYCSD</name>
<gene>
    <name evidence="3" type="primary">pepA</name>
    <name evidence="3" type="ordered locus">JDM601_0605</name>
</gene>
<dbReference type="InterPro" id="IPR036034">
    <property type="entry name" value="PDZ_sf"/>
</dbReference>
<evidence type="ECO:0000313" key="3">
    <source>
        <dbReference type="EMBL" id="AEF34605.1"/>
    </source>
</evidence>
<organism evidence="3 4">
    <name type="scientific">Mycolicibacter sinensis (strain JDM601)</name>
    <name type="common">Mycobacterium sinense</name>
    <dbReference type="NCBI Taxonomy" id="875328"/>
    <lineage>
        <taxon>Bacteria</taxon>
        <taxon>Bacillati</taxon>
        <taxon>Actinomycetota</taxon>
        <taxon>Actinomycetes</taxon>
        <taxon>Mycobacteriales</taxon>
        <taxon>Mycobacteriaceae</taxon>
        <taxon>Mycolicibacter</taxon>
    </lineage>
</organism>
<protein>
    <submittedName>
        <fullName evidence="3">Serine protease PepA</fullName>
    </submittedName>
</protein>
<dbReference type="HOGENOM" id="CLU_020120_2_2_11"/>
<dbReference type="PANTHER" id="PTHR43343">
    <property type="entry name" value="PEPTIDASE S12"/>
    <property type="match status" value="1"/>
</dbReference>
<keyword evidence="4" id="KW-1185">Reference proteome</keyword>
<dbReference type="EMBL" id="CP002329">
    <property type="protein sequence ID" value="AEF34605.1"/>
    <property type="molecule type" value="Genomic_DNA"/>
</dbReference>
<evidence type="ECO:0000313" key="4">
    <source>
        <dbReference type="Proteomes" id="UP000009224"/>
    </source>
</evidence>
<dbReference type="InterPro" id="IPR009003">
    <property type="entry name" value="Peptidase_S1_PA"/>
</dbReference>
<dbReference type="GO" id="GO:0006508">
    <property type="term" value="P:proteolysis"/>
    <property type="evidence" value="ECO:0007669"/>
    <property type="project" value="UniProtKB-KW"/>
</dbReference>
<accession>F5Z2J3</accession>
<dbReference type="eggNOG" id="COG0265">
    <property type="taxonomic scope" value="Bacteria"/>
</dbReference>